<reference evidence="1 2" key="1">
    <citation type="journal article" date="2019" name="Commun. Biol.">
        <title>The bagworm genome reveals a unique fibroin gene that provides high tensile strength.</title>
        <authorList>
            <person name="Kono N."/>
            <person name="Nakamura H."/>
            <person name="Ohtoshi R."/>
            <person name="Tomita M."/>
            <person name="Numata K."/>
            <person name="Arakawa K."/>
        </authorList>
    </citation>
    <scope>NUCLEOTIDE SEQUENCE [LARGE SCALE GENOMIC DNA]</scope>
</reference>
<organism evidence="1 2">
    <name type="scientific">Eumeta variegata</name>
    <name type="common">Bagworm moth</name>
    <name type="synonym">Eumeta japonica</name>
    <dbReference type="NCBI Taxonomy" id="151549"/>
    <lineage>
        <taxon>Eukaryota</taxon>
        <taxon>Metazoa</taxon>
        <taxon>Ecdysozoa</taxon>
        <taxon>Arthropoda</taxon>
        <taxon>Hexapoda</taxon>
        <taxon>Insecta</taxon>
        <taxon>Pterygota</taxon>
        <taxon>Neoptera</taxon>
        <taxon>Endopterygota</taxon>
        <taxon>Lepidoptera</taxon>
        <taxon>Glossata</taxon>
        <taxon>Ditrysia</taxon>
        <taxon>Tineoidea</taxon>
        <taxon>Psychidae</taxon>
        <taxon>Oiketicinae</taxon>
        <taxon>Eumeta</taxon>
    </lineage>
</organism>
<comment type="caution">
    <text evidence="1">The sequence shown here is derived from an EMBL/GenBank/DDBJ whole genome shotgun (WGS) entry which is preliminary data.</text>
</comment>
<dbReference type="EMBL" id="BGZK01006422">
    <property type="protein sequence ID" value="GBO98702.1"/>
    <property type="molecule type" value="Genomic_DNA"/>
</dbReference>
<sequence>MDAEETVAIEKAVEATLNPTLNFDTGPALGLGLNSGLASHPYPTYSPTLILLDSNSNPGCAPVMPVTSQF</sequence>
<evidence type="ECO:0000313" key="2">
    <source>
        <dbReference type="Proteomes" id="UP000299102"/>
    </source>
</evidence>
<keyword evidence="2" id="KW-1185">Reference proteome</keyword>
<accession>A0A4C1S8W9</accession>
<dbReference type="AlphaFoldDB" id="A0A4C1S8W9"/>
<gene>
    <name evidence="1" type="ORF">EVAR_60721_1</name>
</gene>
<proteinExistence type="predicted"/>
<evidence type="ECO:0000313" key="1">
    <source>
        <dbReference type="EMBL" id="GBO98702.1"/>
    </source>
</evidence>
<name>A0A4C1S8W9_EUMVA</name>
<dbReference type="Proteomes" id="UP000299102">
    <property type="component" value="Unassembled WGS sequence"/>
</dbReference>
<protein>
    <submittedName>
        <fullName evidence="1">Uncharacterized protein</fullName>
    </submittedName>
</protein>